<keyword evidence="2" id="KW-0238">DNA-binding</keyword>
<dbReference type="Pfam" id="PF01381">
    <property type="entry name" value="HTH_3"/>
    <property type="match status" value="1"/>
</dbReference>
<dbReference type="RefSeq" id="WP_058898561.1">
    <property type="nucleotide sequence ID" value="NZ_QXER01000010.1"/>
</dbReference>
<dbReference type="STRING" id="121719.APZ00_07610"/>
<dbReference type="Proteomes" id="UP000064921">
    <property type="component" value="Chromosome"/>
</dbReference>
<evidence type="ECO:0000313" key="2">
    <source>
        <dbReference type="EMBL" id="ALV26960.1"/>
    </source>
</evidence>
<gene>
    <name evidence="2" type="ORF">APZ00_07610</name>
</gene>
<dbReference type="NCBIfam" id="TIGR02612">
    <property type="entry name" value="mob_myst_A"/>
    <property type="match status" value="1"/>
</dbReference>
<dbReference type="PROSITE" id="PS50943">
    <property type="entry name" value="HTH_CROC1"/>
    <property type="match status" value="1"/>
</dbReference>
<dbReference type="InterPro" id="IPR001387">
    <property type="entry name" value="Cro/C1-type_HTH"/>
</dbReference>
<dbReference type="SMART" id="SM00530">
    <property type="entry name" value="HTH_XRE"/>
    <property type="match status" value="1"/>
</dbReference>
<name>A0A0U3NB54_9HYPH</name>
<dbReference type="EMBL" id="CP013068">
    <property type="protein sequence ID" value="ALV26960.1"/>
    <property type="molecule type" value="Genomic_DNA"/>
</dbReference>
<dbReference type="eggNOG" id="COG1396">
    <property type="taxonomic scope" value="Bacteria"/>
</dbReference>
<feature type="domain" description="HTH cro/C1-type" evidence="1">
    <location>
        <begin position="39"/>
        <end position="95"/>
    </location>
</feature>
<dbReference type="AlphaFoldDB" id="A0A0U3NB54"/>
<dbReference type="GO" id="GO:0003677">
    <property type="term" value="F:DNA binding"/>
    <property type="evidence" value="ECO:0007669"/>
    <property type="project" value="UniProtKB-KW"/>
</dbReference>
<evidence type="ECO:0000259" key="1">
    <source>
        <dbReference type="PROSITE" id="PS50943"/>
    </source>
</evidence>
<sequence>MDEYTVPSVKDTAMRQYARLLDRAGEQLGQVTPPAGGWIAAMRKALGMSAPALARRLGVTKAAVYQAERKELEGGVTLQHMEKLAEALGGRFVYAIVPEGSVEEMLEAQARSKAESIIRRASAHMALEQQSLTQDQIQAEIGRLSSEILRERPSDFWEKP</sequence>
<proteinExistence type="predicted"/>
<protein>
    <submittedName>
        <fullName evidence="2">DNA-binding protein</fullName>
    </submittedName>
</protein>
<dbReference type="Gene3D" id="1.10.260.40">
    <property type="entry name" value="lambda repressor-like DNA-binding domains"/>
    <property type="match status" value="1"/>
</dbReference>
<accession>A0A0U3NB54</accession>
<keyword evidence="3" id="KW-1185">Reference proteome</keyword>
<organism evidence="2 3">
    <name type="scientific">Pannonibacter phragmitetus</name>
    <dbReference type="NCBI Taxonomy" id="121719"/>
    <lineage>
        <taxon>Bacteria</taxon>
        <taxon>Pseudomonadati</taxon>
        <taxon>Pseudomonadota</taxon>
        <taxon>Alphaproteobacteria</taxon>
        <taxon>Hyphomicrobiales</taxon>
        <taxon>Stappiaceae</taxon>
        <taxon>Pannonibacter</taxon>
    </lineage>
</organism>
<dbReference type="InterPro" id="IPR013435">
    <property type="entry name" value="Mobile_mystery_prot_A"/>
</dbReference>
<dbReference type="KEGG" id="pphr:APZ00_07610"/>
<dbReference type="CDD" id="cd00093">
    <property type="entry name" value="HTH_XRE"/>
    <property type="match status" value="1"/>
</dbReference>
<dbReference type="InterPro" id="IPR010982">
    <property type="entry name" value="Lambda_DNA-bd_dom_sf"/>
</dbReference>
<reference evidence="2 3" key="1">
    <citation type="submission" date="2015-10" db="EMBL/GenBank/DDBJ databases">
        <title>The world's first case of liver abscess caused by Pannonibacter phragmitetus.</title>
        <authorList>
            <person name="Ming D."/>
            <person name="Wang M."/>
            <person name="Zhou Y."/>
            <person name="Jiang T."/>
            <person name="Hu S."/>
        </authorList>
    </citation>
    <scope>NUCLEOTIDE SEQUENCE [LARGE SCALE GENOMIC DNA]</scope>
    <source>
        <strain evidence="2 3">31801</strain>
    </source>
</reference>
<evidence type="ECO:0000313" key="3">
    <source>
        <dbReference type="Proteomes" id="UP000064921"/>
    </source>
</evidence>
<dbReference type="SUPFAM" id="SSF47413">
    <property type="entry name" value="lambda repressor-like DNA-binding domains"/>
    <property type="match status" value="1"/>
</dbReference>